<comment type="caution">
    <text evidence="2">The sequence shown here is derived from an EMBL/GenBank/DDBJ whole genome shotgun (WGS) entry which is preliminary data.</text>
</comment>
<accession>A0A7J8UQZ7</accession>
<dbReference type="AlphaFoldDB" id="A0A7J8UQZ7"/>
<feature type="non-terminal residue" evidence="2">
    <location>
        <position position="95"/>
    </location>
</feature>
<keyword evidence="3" id="KW-1185">Reference proteome</keyword>
<dbReference type="GO" id="GO:0004523">
    <property type="term" value="F:RNA-DNA hybrid ribonuclease activity"/>
    <property type="evidence" value="ECO:0007669"/>
    <property type="project" value="InterPro"/>
</dbReference>
<evidence type="ECO:0000259" key="1">
    <source>
        <dbReference type="Pfam" id="PF13456"/>
    </source>
</evidence>
<organism evidence="2 3">
    <name type="scientific">Gossypium klotzschianum</name>
    <dbReference type="NCBI Taxonomy" id="34286"/>
    <lineage>
        <taxon>Eukaryota</taxon>
        <taxon>Viridiplantae</taxon>
        <taxon>Streptophyta</taxon>
        <taxon>Embryophyta</taxon>
        <taxon>Tracheophyta</taxon>
        <taxon>Spermatophyta</taxon>
        <taxon>Magnoliopsida</taxon>
        <taxon>eudicotyledons</taxon>
        <taxon>Gunneridae</taxon>
        <taxon>Pentapetalae</taxon>
        <taxon>rosids</taxon>
        <taxon>malvids</taxon>
        <taxon>Malvales</taxon>
        <taxon>Malvaceae</taxon>
        <taxon>Malvoideae</taxon>
        <taxon>Gossypium</taxon>
    </lineage>
</organism>
<proteinExistence type="predicted"/>
<dbReference type="OrthoDB" id="997669at2759"/>
<dbReference type="EMBL" id="JABFAB010000007">
    <property type="protein sequence ID" value="MBA0652843.1"/>
    <property type="molecule type" value="Genomic_DNA"/>
</dbReference>
<protein>
    <recommendedName>
        <fullName evidence="1">RNase H type-1 domain-containing protein</fullName>
    </recommendedName>
</protein>
<gene>
    <name evidence="2" type="ORF">Goklo_020069</name>
</gene>
<dbReference type="GO" id="GO:0003676">
    <property type="term" value="F:nucleic acid binding"/>
    <property type="evidence" value="ECO:0007669"/>
    <property type="project" value="InterPro"/>
</dbReference>
<dbReference type="InterPro" id="IPR002156">
    <property type="entry name" value="RNaseH_domain"/>
</dbReference>
<name>A0A7J8UQZ7_9ROSI</name>
<dbReference type="Proteomes" id="UP000593573">
    <property type="component" value="Unassembled WGS sequence"/>
</dbReference>
<dbReference type="Pfam" id="PF13456">
    <property type="entry name" value="RVT_3"/>
    <property type="match status" value="1"/>
</dbReference>
<evidence type="ECO:0000313" key="3">
    <source>
        <dbReference type="Proteomes" id="UP000593573"/>
    </source>
</evidence>
<sequence length="95" mass="10718">MIVGFWRLIVEGDSLTVIKGIKKKREDKSVLRLITHHICKMGLHFDEVSYLFVPRTVNGAAHTLVLEGRRRKVCGGWVNGAPESVMMVAMKDRLA</sequence>
<evidence type="ECO:0000313" key="2">
    <source>
        <dbReference type="EMBL" id="MBA0652843.1"/>
    </source>
</evidence>
<reference evidence="2 3" key="1">
    <citation type="journal article" date="2019" name="Genome Biol. Evol.">
        <title>Insights into the evolution of the New World diploid cottons (Gossypium, subgenus Houzingenia) based on genome sequencing.</title>
        <authorList>
            <person name="Grover C.E."/>
            <person name="Arick M.A. 2nd"/>
            <person name="Thrash A."/>
            <person name="Conover J.L."/>
            <person name="Sanders W.S."/>
            <person name="Peterson D.G."/>
            <person name="Frelichowski J.E."/>
            <person name="Scheffler J.A."/>
            <person name="Scheffler B.E."/>
            <person name="Wendel J.F."/>
        </authorList>
    </citation>
    <scope>NUCLEOTIDE SEQUENCE [LARGE SCALE GENOMIC DNA]</scope>
    <source>
        <strain evidence="2">57</strain>
        <tissue evidence="2">Leaf</tissue>
    </source>
</reference>
<feature type="domain" description="RNase H type-1" evidence="1">
    <location>
        <begin position="3"/>
        <end position="65"/>
    </location>
</feature>